<dbReference type="GO" id="GO:0030975">
    <property type="term" value="F:thiamine binding"/>
    <property type="evidence" value="ECO:0007669"/>
    <property type="project" value="TreeGrafter"/>
</dbReference>
<feature type="chain" id="PRO_5026746973" evidence="3">
    <location>
        <begin position="32"/>
        <end position="399"/>
    </location>
</feature>
<dbReference type="PANTHER" id="PTHR30006">
    <property type="entry name" value="THIAMINE-BINDING PERIPLASMIC PROTEIN-RELATED"/>
    <property type="match status" value="1"/>
</dbReference>
<dbReference type="GO" id="GO:0030976">
    <property type="term" value="F:thiamine pyrophosphate binding"/>
    <property type="evidence" value="ECO:0007669"/>
    <property type="project" value="TreeGrafter"/>
</dbReference>
<dbReference type="InterPro" id="IPR026045">
    <property type="entry name" value="Ferric-bd"/>
</dbReference>
<gene>
    <name evidence="4" type="primary">futA1_3</name>
    <name evidence="4" type="ORF">CBLFYP116_05453</name>
</gene>
<dbReference type="RefSeq" id="WP_156703829.1">
    <property type="nucleotide sequence ID" value="NZ_CACRTF010000021.1"/>
</dbReference>
<protein>
    <submittedName>
        <fullName evidence="4">Iron uptake protein A1</fullName>
    </submittedName>
</protein>
<dbReference type="EMBL" id="CACRTF010000021">
    <property type="protein sequence ID" value="VYT56211.1"/>
    <property type="molecule type" value="Genomic_DNA"/>
</dbReference>
<evidence type="ECO:0000313" key="4">
    <source>
        <dbReference type="EMBL" id="VYT56211.1"/>
    </source>
</evidence>
<keyword evidence="1 3" id="KW-0732">Signal</keyword>
<proteinExistence type="predicted"/>
<evidence type="ECO:0000256" key="2">
    <source>
        <dbReference type="SAM" id="MobiDB-lite"/>
    </source>
</evidence>
<accession>A0A6N2XP35</accession>
<sequence length="399" mass="43202">MRMKKSWSIYIAVIGMSLCLAGCAGSGTSAAAGYGAGEDRAAGTEHGTGADSGAGTDHGAGADSGASTEHGAGTDHAGDEELVIYCPHPLEFINPIVAEFEGRTGIRVYVQTGGTGELLKMAEEGSDPPCDIFWGGSLSTTSPKRELFEAYISCNEDMVRDEFKNREGNMSRFTDIPSVIMVNTNLIGDVKVEGYEDLLQPELKGRIAMCDPATSSSAYEHLINMLYAMGDGEPEQGWDYVEDFCRNLDGILLGGSGEVYQGVAQGKYAVGLTFEEAAAHYVADRGPVKLVYMKEGVISTPDSVCIVKGSRHMKEAREFVDFVTGRDAQTVISMRLDRRSVRMDVEEPSYLPDKEDIHIIYSREDEVNSRKGTWLEHFASIYSRVLEEDGGMSGEVGSQ</sequence>
<dbReference type="GO" id="GO:0030288">
    <property type="term" value="C:outer membrane-bounded periplasmic space"/>
    <property type="evidence" value="ECO:0007669"/>
    <property type="project" value="TreeGrafter"/>
</dbReference>
<dbReference type="PANTHER" id="PTHR30006:SF2">
    <property type="entry name" value="ABC TRANSPORTER SUBSTRATE-BINDING PROTEIN"/>
    <property type="match status" value="1"/>
</dbReference>
<name>A0A6N2XP35_9FIRM</name>
<feature type="region of interest" description="Disordered" evidence="2">
    <location>
        <begin position="40"/>
        <end position="74"/>
    </location>
</feature>
<dbReference type="Gene3D" id="3.40.190.10">
    <property type="entry name" value="Periplasmic binding protein-like II"/>
    <property type="match status" value="2"/>
</dbReference>
<reference evidence="4" key="1">
    <citation type="submission" date="2019-11" db="EMBL/GenBank/DDBJ databases">
        <authorList>
            <person name="Feng L."/>
        </authorList>
    </citation>
    <scope>NUCLEOTIDE SEQUENCE</scope>
    <source>
        <strain evidence="4">CbolteaeLFYP116</strain>
    </source>
</reference>
<evidence type="ECO:0000256" key="3">
    <source>
        <dbReference type="SAM" id="SignalP"/>
    </source>
</evidence>
<dbReference type="SUPFAM" id="SSF53850">
    <property type="entry name" value="Periplasmic binding protein-like II"/>
    <property type="match status" value="1"/>
</dbReference>
<dbReference type="AlphaFoldDB" id="A0A6N2XP35"/>
<evidence type="ECO:0000256" key="1">
    <source>
        <dbReference type="ARBA" id="ARBA00022729"/>
    </source>
</evidence>
<dbReference type="Pfam" id="PF13531">
    <property type="entry name" value="SBP_bac_11"/>
    <property type="match status" value="1"/>
</dbReference>
<organism evidence="4">
    <name type="scientific">Enterocloster bolteae</name>
    <dbReference type="NCBI Taxonomy" id="208479"/>
    <lineage>
        <taxon>Bacteria</taxon>
        <taxon>Bacillati</taxon>
        <taxon>Bacillota</taxon>
        <taxon>Clostridia</taxon>
        <taxon>Lachnospirales</taxon>
        <taxon>Lachnospiraceae</taxon>
        <taxon>Enterocloster</taxon>
    </lineage>
</organism>
<dbReference type="GO" id="GO:0015888">
    <property type="term" value="P:thiamine transport"/>
    <property type="evidence" value="ECO:0007669"/>
    <property type="project" value="TreeGrafter"/>
</dbReference>
<feature type="signal peptide" evidence="3">
    <location>
        <begin position="1"/>
        <end position="31"/>
    </location>
</feature>
<dbReference type="PIRSF" id="PIRSF002825">
    <property type="entry name" value="CfbpA"/>
    <property type="match status" value="1"/>
</dbReference>